<organism evidence="14 15">
    <name type="scientific">Reticulomyxa filosa</name>
    <dbReference type="NCBI Taxonomy" id="46433"/>
    <lineage>
        <taxon>Eukaryota</taxon>
        <taxon>Sar</taxon>
        <taxon>Rhizaria</taxon>
        <taxon>Retaria</taxon>
        <taxon>Foraminifera</taxon>
        <taxon>Monothalamids</taxon>
        <taxon>Reticulomyxidae</taxon>
        <taxon>Reticulomyxa</taxon>
    </lineage>
</organism>
<dbReference type="EMBL" id="ASPP01006915">
    <property type="protein sequence ID" value="ETO28022.1"/>
    <property type="molecule type" value="Genomic_DNA"/>
</dbReference>
<protein>
    <recommendedName>
        <fullName evidence="4">acetyl-CoA C-acetyltransferase</fullName>
        <ecNumber evidence="4">2.3.1.9</ecNumber>
    </recommendedName>
</protein>
<evidence type="ECO:0000313" key="14">
    <source>
        <dbReference type="EMBL" id="ETO28022.1"/>
    </source>
</evidence>
<keyword evidence="10 11" id="KW-0012">Acyltransferase</keyword>
<dbReference type="InterPro" id="IPR020617">
    <property type="entry name" value="Thiolase_C"/>
</dbReference>
<evidence type="ECO:0000256" key="11">
    <source>
        <dbReference type="RuleBase" id="RU003557"/>
    </source>
</evidence>
<comment type="subcellular location">
    <subcellularLocation>
        <location evidence="1">Mitochondrion</location>
    </subcellularLocation>
</comment>
<dbReference type="Pfam" id="PF00108">
    <property type="entry name" value="Thiolase_N"/>
    <property type="match status" value="1"/>
</dbReference>
<evidence type="ECO:0000259" key="12">
    <source>
        <dbReference type="Pfam" id="PF00108"/>
    </source>
</evidence>
<dbReference type="GO" id="GO:0005739">
    <property type="term" value="C:mitochondrion"/>
    <property type="evidence" value="ECO:0007669"/>
    <property type="project" value="UniProtKB-SubCell"/>
</dbReference>
<evidence type="ECO:0000313" key="15">
    <source>
        <dbReference type="Proteomes" id="UP000023152"/>
    </source>
</evidence>
<dbReference type="GO" id="GO:0046872">
    <property type="term" value="F:metal ion binding"/>
    <property type="evidence" value="ECO:0007669"/>
    <property type="project" value="UniProtKB-KW"/>
</dbReference>
<dbReference type="PANTHER" id="PTHR18919">
    <property type="entry name" value="ACETYL-COA C-ACYLTRANSFERASE"/>
    <property type="match status" value="1"/>
</dbReference>
<evidence type="ECO:0000256" key="2">
    <source>
        <dbReference type="ARBA" id="ARBA00010982"/>
    </source>
</evidence>
<dbReference type="Pfam" id="PF02803">
    <property type="entry name" value="Thiolase_C"/>
    <property type="match status" value="1"/>
</dbReference>
<reference evidence="14 15" key="1">
    <citation type="journal article" date="2013" name="Curr. Biol.">
        <title>The Genome of the Foraminiferan Reticulomyxa filosa.</title>
        <authorList>
            <person name="Glockner G."/>
            <person name="Hulsmann N."/>
            <person name="Schleicher M."/>
            <person name="Noegel A.A."/>
            <person name="Eichinger L."/>
            <person name="Gallinger C."/>
            <person name="Pawlowski J."/>
            <person name="Sierra R."/>
            <person name="Euteneuer U."/>
            <person name="Pillet L."/>
            <person name="Moustafa A."/>
            <person name="Platzer M."/>
            <person name="Groth M."/>
            <person name="Szafranski K."/>
            <person name="Schliwa M."/>
        </authorList>
    </citation>
    <scope>NUCLEOTIDE SEQUENCE [LARGE SCALE GENOMIC DNA]</scope>
</reference>
<evidence type="ECO:0000256" key="1">
    <source>
        <dbReference type="ARBA" id="ARBA00004173"/>
    </source>
</evidence>
<evidence type="ECO:0000256" key="4">
    <source>
        <dbReference type="ARBA" id="ARBA00012705"/>
    </source>
</evidence>
<keyword evidence="15" id="KW-1185">Reference proteome</keyword>
<dbReference type="InterPro" id="IPR002155">
    <property type="entry name" value="Thiolase"/>
</dbReference>
<evidence type="ECO:0000259" key="13">
    <source>
        <dbReference type="Pfam" id="PF02803"/>
    </source>
</evidence>
<dbReference type="NCBIfam" id="TIGR01930">
    <property type="entry name" value="AcCoA-C-Actrans"/>
    <property type="match status" value="1"/>
</dbReference>
<dbReference type="GO" id="GO:0003985">
    <property type="term" value="F:acetyl-CoA C-acetyltransferase activity"/>
    <property type="evidence" value="ECO:0007669"/>
    <property type="project" value="UniProtKB-EC"/>
</dbReference>
<dbReference type="PROSITE" id="PS00737">
    <property type="entry name" value="THIOLASE_2"/>
    <property type="match status" value="1"/>
</dbReference>
<keyword evidence="9" id="KW-0496">Mitochondrion</keyword>
<dbReference type="OMA" id="CPIETPA"/>
<gene>
    <name evidence="14" type="ORF">RFI_09108</name>
</gene>
<dbReference type="Proteomes" id="UP000023152">
    <property type="component" value="Unassembled WGS sequence"/>
</dbReference>
<dbReference type="GO" id="GO:0006635">
    <property type="term" value="P:fatty acid beta-oxidation"/>
    <property type="evidence" value="ECO:0007669"/>
    <property type="project" value="TreeGrafter"/>
</dbReference>
<sequence>MANNQKWRRLVRNMADDVEILFSVLFFFCGKIESSFLKKSVQYFTFMKRRFAYIVSAARTPIGVFNGGLASLAAPKLGALAAAGCFNRCSAVSKDSVNECIFGNVLTANVGQNPARQVSREVGEYNICIHVHTYMTSCMHCNKIAGGMESMTNVPYYSPKTRFGARMGDVTLIDGMVRDGLSDAWDGTEMGVYADRTGVEYSIPRSKQDDFAIESYKRAQMAHKKNLFKSELVPVEVPNAKRGQPPTVVDKDEGCLKLNEEKLRQLKPAFGKDGSITAGNASQLSDGAAALLVVSEESVKDLNLKPLAKVLSYADAEQAPELFGTTPSLAIPKALQKAGLDLKSITDSDFFEINEAFASVALANQQLLKINPYNLNLYGGAIALGHPIGCSGARILVTLLTVLKENKGRYGIAGICNGGGGGTAMVVENLL</sequence>
<keyword evidence="6" id="KW-0479">Metal-binding</keyword>
<feature type="domain" description="Thiolase C-terminal" evidence="13">
    <location>
        <begin position="304"/>
        <end position="428"/>
    </location>
</feature>
<accession>X6NRQ7</accession>
<evidence type="ECO:0000256" key="5">
    <source>
        <dbReference type="ARBA" id="ARBA00022679"/>
    </source>
</evidence>
<dbReference type="PANTHER" id="PTHR18919:SF156">
    <property type="entry name" value="ACETYL-COA ACETYLTRANSFERASE, MITOCHONDRIAL"/>
    <property type="match status" value="1"/>
</dbReference>
<name>X6NRQ7_RETFI</name>
<dbReference type="PROSITE" id="PS00099">
    <property type="entry name" value="THIOLASE_3"/>
    <property type="match status" value="1"/>
</dbReference>
<dbReference type="Gene3D" id="3.40.47.10">
    <property type="match status" value="1"/>
</dbReference>
<dbReference type="EC" id="2.3.1.9" evidence="4"/>
<dbReference type="AlphaFoldDB" id="X6NRQ7"/>
<proteinExistence type="inferred from homology"/>
<dbReference type="InterPro" id="IPR020616">
    <property type="entry name" value="Thiolase_N"/>
</dbReference>
<comment type="similarity">
    <text evidence="2 11">Belongs to the thiolase-like superfamily. Thiolase family.</text>
</comment>
<dbReference type="PIRSF" id="PIRSF000429">
    <property type="entry name" value="Ac-CoA_Ac_transf"/>
    <property type="match status" value="1"/>
</dbReference>
<keyword evidence="5 11" id="KW-0808">Transferase</keyword>
<evidence type="ECO:0000256" key="10">
    <source>
        <dbReference type="ARBA" id="ARBA00023315"/>
    </source>
</evidence>
<dbReference type="SUPFAM" id="SSF53901">
    <property type="entry name" value="Thiolase-like"/>
    <property type="match status" value="2"/>
</dbReference>
<evidence type="ECO:0000256" key="3">
    <source>
        <dbReference type="ARBA" id="ARBA00011881"/>
    </source>
</evidence>
<dbReference type="InterPro" id="IPR020613">
    <property type="entry name" value="Thiolase_CS"/>
</dbReference>
<evidence type="ECO:0000256" key="6">
    <source>
        <dbReference type="ARBA" id="ARBA00022723"/>
    </source>
</evidence>
<dbReference type="CDD" id="cd00751">
    <property type="entry name" value="thiolase"/>
    <property type="match status" value="1"/>
</dbReference>
<evidence type="ECO:0000256" key="9">
    <source>
        <dbReference type="ARBA" id="ARBA00023128"/>
    </source>
</evidence>
<evidence type="ECO:0000256" key="7">
    <source>
        <dbReference type="ARBA" id="ARBA00022946"/>
    </source>
</evidence>
<evidence type="ECO:0000256" key="8">
    <source>
        <dbReference type="ARBA" id="ARBA00022958"/>
    </source>
</evidence>
<feature type="domain" description="Thiolase N-terminal" evidence="12">
    <location>
        <begin position="53"/>
        <end position="297"/>
    </location>
</feature>
<comment type="subunit">
    <text evidence="3">Homotetramer.</text>
</comment>
<dbReference type="InterPro" id="IPR016039">
    <property type="entry name" value="Thiolase-like"/>
</dbReference>
<dbReference type="OrthoDB" id="5404651at2759"/>
<keyword evidence="7" id="KW-0809">Transit peptide</keyword>
<dbReference type="InterPro" id="IPR020610">
    <property type="entry name" value="Thiolase_AS"/>
</dbReference>
<comment type="caution">
    <text evidence="14">The sequence shown here is derived from an EMBL/GenBank/DDBJ whole genome shotgun (WGS) entry which is preliminary data.</text>
</comment>
<keyword evidence="8" id="KW-0630">Potassium</keyword>